<dbReference type="Pfam" id="PF13280">
    <property type="entry name" value="WYL"/>
    <property type="match status" value="1"/>
</dbReference>
<reference evidence="6" key="1">
    <citation type="journal article" date="2019" name="Int. J. Syst. Evol. Microbiol.">
        <title>The Global Catalogue of Microorganisms (GCM) 10K type strain sequencing project: providing services to taxonomists for standard genome sequencing and annotation.</title>
        <authorList>
            <consortium name="The Broad Institute Genomics Platform"/>
            <consortium name="The Broad Institute Genome Sequencing Center for Infectious Disease"/>
            <person name="Wu L."/>
            <person name="Ma J."/>
        </authorList>
    </citation>
    <scope>NUCLEOTIDE SEQUENCE [LARGE SCALE GENOMIC DNA]</scope>
    <source>
        <strain evidence="6">JCM 3399</strain>
    </source>
</reference>
<dbReference type="PROSITE" id="PS00894">
    <property type="entry name" value="HTH_DEOR_1"/>
    <property type="match status" value="1"/>
</dbReference>
<evidence type="ECO:0000259" key="4">
    <source>
        <dbReference type="PROSITE" id="PS51000"/>
    </source>
</evidence>
<dbReference type="SMART" id="SM00420">
    <property type="entry name" value="HTH_DEOR"/>
    <property type="match status" value="1"/>
</dbReference>
<organism evidence="5 6">
    <name type="scientific">Streptomyces albospinus</name>
    <dbReference type="NCBI Taxonomy" id="285515"/>
    <lineage>
        <taxon>Bacteria</taxon>
        <taxon>Bacillati</taxon>
        <taxon>Actinomycetota</taxon>
        <taxon>Actinomycetes</taxon>
        <taxon>Kitasatosporales</taxon>
        <taxon>Streptomycetaceae</taxon>
        <taxon>Streptomyces</taxon>
    </lineage>
</organism>
<keyword evidence="6" id="KW-1185">Reference proteome</keyword>
<dbReference type="SUPFAM" id="SSF46785">
    <property type="entry name" value="Winged helix' DNA-binding domain"/>
    <property type="match status" value="1"/>
</dbReference>
<dbReference type="PANTHER" id="PTHR34580:SF3">
    <property type="entry name" value="PROTEIN PAFB"/>
    <property type="match status" value="1"/>
</dbReference>
<dbReference type="InterPro" id="IPR051534">
    <property type="entry name" value="CBASS_pafABC_assoc_protein"/>
</dbReference>
<dbReference type="InterPro" id="IPR013196">
    <property type="entry name" value="HTH_11"/>
</dbReference>
<evidence type="ECO:0000256" key="1">
    <source>
        <dbReference type="ARBA" id="ARBA00023015"/>
    </source>
</evidence>
<evidence type="ECO:0000256" key="2">
    <source>
        <dbReference type="ARBA" id="ARBA00023125"/>
    </source>
</evidence>
<dbReference type="PANTHER" id="PTHR34580">
    <property type="match status" value="1"/>
</dbReference>
<keyword evidence="2" id="KW-0238">DNA-binding</keyword>
<keyword evidence="1" id="KW-0805">Transcription regulation</keyword>
<dbReference type="RefSeq" id="WP_189297918.1">
    <property type="nucleotide sequence ID" value="NZ_BMRP01000004.1"/>
</dbReference>
<dbReference type="EMBL" id="BMRP01000004">
    <property type="protein sequence ID" value="GGU52831.1"/>
    <property type="molecule type" value="Genomic_DNA"/>
</dbReference>
<dbReference type="PROSITE" id="PS52050">
    <property type="entry name" value="WYL"/>
    <property type="match status" value="1"/>
</dbReference>
<comment type="caution">
    <text evidence="5">The sequence shown here is derived from an EMBL/GenBank/DDBJ whole genome shotgun (WGS) entry which is preliminary data.</text>
</comment>
<dbReference type="InterPro" id="IPR018356">
    <property type="entry name" value="Tscrpt_reg_HTH_DeoR_CS"/>
</dbReference>
<keyword evidence="3" id="KW-0804">Transcription</keyword>
<dbReference type="PROSITE" id="PS51000">
    <property type="entry name" value="HTH_DEOR_2"/>
    <property type="match status" value="1"/>
</dbReference>
<feature type="domain" description="HTH deoR-type" evidence="4">
    <location>
        <begin position="4"/>
        <end position="63"/>
    </location>
</feature>
<evidence type="ECO:0000256" key="3">
    <source>
        <dbReference type="ARBA" id="ARBA00023163"/>
    </source>
</evidence>
<evidence type="ECO:0000313" key="6">
    <source>
        <dbReference type="Proteomes" id="UP000654471"/>
    </source>
</evidence>
<name>A0ABQ2UVC0_9ACTN</name>
<dbReference type="InterPro" id="IPR001034">
    <property type="entry name" value="DeoR_HTH"/>
</dbReference>
<gene>
    <name evidence="5" type="ORF">GCM10010211_16710</name>
</gene>
<accession>A0ABQ2UVC0</accession>
<evidence type="ECO:0000313" key="5">
    <source>
        <dbReference type="EMBL" id="GGU52831.1"/>
    </source>
</evidence>
<dbReference type="InterPro" id="IPR036388">
    <property type="entry name" value="WH-like_DNA-bd_sf"/>
</dbReference>
<dbReference type="InterPro" id="IPR026881">
    <property type="entry name" value="WYL_dom"/>
</dbReference>
<sequence>MASTSRRALRLLSLLGSRRQWPLRELATRLGVSERTVRRDIETLRRLDYPITTVHGPDGGYRLGAGHTLPPLLFDDDQALAVAVALQTAPSTVFGLGDDAARALAALEQVMPAPLRASMESLRLTRLQNYWEFPAPPIDSTALTAVGAAVRHRHVLVTETLRADGSRPEPGDDDFLPARRIEPHHLVVWAGRWYLVAYDLADHEWRVRRVDRLRPRPTTHRFTARELPGEDLAQFVMGTHDRGDTPVAWQCTGSARLNLPAGVVARWAPGGSVVEHLDTDHCRLTLGAWSWAGIAGILATFDAELTDVRPPELVQAGRRLAHRWATMTETGDSNSPTRPSSTID</sequence>
<dbReference type="Pfam" id="PF08279">
    <property type="entry name" value="HTH_11"/>
    <property type="match status" value="1"/>
</dbReference>
<protein>
    <submittedName>
        <fullName evidence="5">DeoR family transcriptional regulator</fullName>
    </submittedName>
</protein>
<dbReference type="Proteomes" id="UP000654471">
    <property type="component" value="Unassembled WGS sequence"/>
</dbReference>
<proteinExistence type="predicted"/>
<dbReference type="Gene3D" id="1.10.10.10">
    <property type="entry name" value="Winged helix-like DNA-binding domain superfamily/Winged helix DNA-binding domain"/>
    <property type="match status" value="1"/>
</dbReference>
<dbReference type="InterPro" id="IPR036390">
    <property type="entry name" value="WH_DNA-bd_sf"/>
</dbReference>